<dbReference type="AlphaFoldDB" id="A0A542D886"/>
<accession>A0A542D886</accession>
<dbReference type="OrthoDB" id="6447640at2"/>
<gene>
    <name evidence="2" type="ORF">FHU10_1238</name>
</gene>
<keyword evidence="1" id="KW-1133">Transmembrane helix</keyword>
<comment type="caution">
    <text evidence="2">The sequence shown here is derived from an EMBL/GenBank/DDBJ whole genome shotgun (WGS) entry which is preliminary data.</text>
</comment>
<protein>
    <submittedName>
        <fullName evidence="2">Uncharacterized protein</fullName>
    </submittedName>
</protein>
<evidence type="ECO:0000256" key="1">
    <source>
        <dbReference type="SAM" id="Phobius"/>
    </source>
</evidence>
<proteinExistence type="predicted"/>
<organism evidence="2">
    <name type="scientific">Serratia fonticola</name>
    <dbReference type="NCBI Taxonomy" id="47917"/>
    <lineage>
        <taxon>Bacteria</taxon>
        <taxon>Pseudomonadati</taxon>
        <taxon>Pseudomonadota</taxon>
        <taxon>Gammaproteobacteria</taxon>
        <taxon>Enterobacterales</taxon>
        <taxon>Yersiniaceae</taxon>
        <taxon>Serratia</taxon>
    </lineage>
</organism>
<keyword evidence="1" id="KW-0472">Membrane</keyword>
<feature type="transmembrane region" description="Helical" evidence="1">
    <location>
        <begin position="92"/>
        <end position="113"/>
    </location>
</feature>
<name>A0A542D886_SERFO</name>
<evidence type="ECO:0000313" key="2">
    <source>
        <dbReference type="EMBL" id="TVZ68782.1"/>
    </source>
</evidence>
<sequence>MVSREQELNELSNQIAEQLNSLPDDGQARQVTVTQSGDGTIILGSQVIINQPQEREIPINQRPTAWLREVIEDNKKQISAARLRKWLSLPSIFLVLTMLVLGIYFITIILPVMTHRNANFFIEGVAFVMQEPLYLAAFPISMSLFGYWFSRVRKVEDRIIAESQEAIEYISTIIKRRKM</sequence>
<dbReference type="EMBL" id="VISQ01000001">
    <property type="protein sequence ID" value="TVZ68782.1"/>
    <property type="molecule type" value="Genomic_DNA"/>
</dbReference>
<keyword evidence="1" id="KW-0812">Transmembrane</keyword>
<reference evidence="2" key="2">
    <citation type="submission" date="2019-08" db="EMBL/GenBank/DDBJ databases">
        <title>Investigation of anaerobic lignin degradation for improved lignocellulosic biofuels.</title>
        <authorList>
            <person name="Deangelis K.PhD."/>
        </authorList>
    </citation>
    <scope>NUCLEOTIDE SEQUENCE [LARGE SCALE GENOMIC DNA]</scope>
    <source>
        <strain evidence="2">128R</strain>
    </source>
</reference>
<reference evidence="2" key="1">
    <citation type="submission" date="2019-06" db="EMBL/GenBank/DDBJ databases">
        <authorList>
            <person name="Deangelis K."/>
            <person name="Huntemann M."/>
            <person name="Clum A."/>
            <person name="Pillay M."/>
            <person name="Palaniappan K."/>
            <person name="Varghese N."/>
            <person name="Mikhailova N."/>
            <person name="Stamatis D."/>
            <person name="Reddy T."/>
            <person name="Daum C."/>
            <person name="Shapiro N."/>
            <person name="Ivanova N."/>
            <person name="Kyrpides N."/>
            <person name="Woyke T."/>
        </authorList>
    </citation>
    <scope>NUCLEOTIDE SEQUENCE [LARGE SCALE GENOMIC DNA]</scope>
    <source>
        <strain evidence="2">128R</strain>
    </source>
</reference>
<feature type="transmembrane region" description="Helical" evidence="1">
    <location>
        <begin position="133"/>
        <end position="150"/>
    </location>
</feature>